<accession>A0A8H4VU22</accession>
<evidence type="ECO:0000256" key="2">
    <source>
        <dbReference type="ARBA" id="ARBA00022723"/>
    </source>
</evidence>
<dbReference type="PANTHER" id="PTHR47782">
    <property type="entry name" value="ZN(II)2CYS6 TRANSCRIPTION FACTOR (EUROFUNG)-RELATED"/>
    <property type="match status" value="1"/>
</dbReference>
<comment type="subcellular location">
    <subcellularLocation>
        <location evidence="1">Nucleus</location>
    </subcellularLocation>
</comment>
<keyword evidence="7" id="KW-0539">Nucleus</keyword>
<keyword evidence="3" id="KW-0862">Zinc</keyword>
<dbReference type="CDD" id="cd00067">
    <property type="entry name" value="GAL4"/>
    <property type="match status" value="1"/>
</dbReference>
<reference evidence="10 11" key="1">
    <citation type="submission" date="2020-03" db="EMBL/GenBank/DDBJ databases">
        <title>Draft Genome Sequence of Cudoniella acicularis.</title>
        <authorList>
            <person name="Buettner E."/>
            <person name="Kellner H."/>
        </authorList>
    </citation>
    <scope>NUCLEOTIDE SEQUENCE [LARGE SCALE GENOMIC DNA]</scope>
    <source>
        <strain evidence="10 11">DSM 108380</strain>
    </source>
</reference>
<evidence type="ECO:0000259" key="9">
    <source>
        <dbReference type="PROSITE" id="PS50048"/>
    </source>
</evidence>
<comment type="caution">
    <text evidence="10">The sequence shown here is derived from an EMBL/GenBank/DDBJ whole genome shotgun (WGS) entry which is preliminary data.</text>
</comment>
<keyword evidence="4" id="KW-0805">Transcription regulation</keyword>
<dbReference type="CDD" id="cd12148">
    <property type="entry name" value="fungal_TF_MHR"/>
    <property type="match status" value="1"/>
</dbReference>
<evidence type="ECO:0000313" key="11">
    <source>
        <dbReference type="Proteomes" id="UP000566819"/>
    </source>
</evidence>
<organism evidence="10 11">
    <name type="scientific">Cudoniella acicularis</name>
    <dbReference type="NCBI Taxonomy" id="354080"/>
    <lineage>
        <taxon>Eukaryota</taxon>
        <taxon>Fungi</taxon>
        <taxon>Dikarya</taxon>
        <taxon>Ascomycota</taxon>
        <taxon>Pezizomycotina</taxon>
        <taxon>Leotiomycetes</taxon>
        <taxon>Helotiales</taxon>
        <taxon>Tricladiaceae</taxon>
        <taxon>Cudoniella</taxon>
    </lineage>
</organism>
<dbReference type="GO" id="GO:0045944">
    <property type="term" value="P:positive regulation of transcription by RNA polymerase II"/>
    <property type="evidence" value="ECO:0007669"/>
    <property type="project" value="TreeGrafter"/>
</dbReference>
<dbReference type="SUPFAM" id="SSF57701">
    <property type="entry name" value="Zn2/Cys6 DNA-binding domain"/>
    <property type="match status" value="1"/>
</dbReference>
<dbReference type="PROSITE" id="PS50048">
    <property type="entry name" value="ZN2_CY6_FUNGAL_2"/>
    <property type="match status" value="1"/>
</dbReference>
<dbReference type="SMART" id="SM00906">
    <property type="entry name" value="Fungal_trans"/>
    <property type="match status" value="1"/>
</dbReference>
<dbReference type="GO" id="GO:0008270">
    <property type="term" value="F:zinc ion binding"/>
    <property type="evidence" value="ECO:0007669"/>
    <property type="project" value="InterPro"/>
</dbReference>
<feature type="compositionally biased region" description="Low complexity" evidence="8">
    <location>
        <begin position="638"/>
        <end position="651"/>
    </location>
</feature>
<dbReference type="GO" id="GO:0000981">
    <property type="term" value="F:DNA-binding transcription factor activity, RNA polymerase II-specific"/>
    <property type="evidence" value="ECO:0007669"/>
    <property type="project" value="InterPro"/>
</dbReference>
<dbReference type="Gene3D" id="4.10.240.10">
    <property type="entry name" value="Zn(2)-C6 fungal-type DNA-binding domain"/>
    <property type="match status" value="1"/>
</dbReference>
<evidence type="ECO:0000256" key="3">
    <source>
        <dbReference type="ARBA" id="ARBA00022833"/>
    </source>
</evidence>
<evidence type="ECO:0000256" key="6">
    <source>
        <dbReference type="ARBA" id="ARBA00023163"/>
    </source>
</evidence>
<feature type="compositionally biased region" description="Polar residues" evidence="8">
    <location>
        <begin position="652"/>
        <end position="677"/>
    </location>
</feature>
<dbReference type="PANTHER" id="PTHR47782:SF8">
    <property type="entry name" value="ZN(II)2CYS6 TRANSCRIPTION FACTOR (EUROFUNG)"/>
    <property type="match status" value="1"/>
</dbReference>
<keyword evidence="2" id="KW-0479">Metal-binding</keyword>
<evidence type="ECO:0000313" key="10">
    <source>
        <dbReference type="EMBL" id="KAF4622736.1"/>
    </source>
</evidence>
<dbReference type="Pfam" id="PF04082">
    <property type="entry name" value="Fungal_trans"/>
    <property type="match status" value="1"/>
</dbReference>
<dbReference type="InterPro" id="IPR001138">
    <property type="entry name" value="Zn2Cys6_DnaBD"/>
</dbReference>
<keyword evidence="5" id="KW-0238">DNA-binding</keyword>
<feature type="region of interest" description="Disordered" evidence="8">
    <location>
        <begin position="634"/>
        <end position="677"/>
    </location>
</feature>
<feature type="region of interest" description="Disordered" evidence="8">
    <location>
        <begin position="51"/>
        <end position="76"/>
    </location>
</feature>
<dbReference type="InterPro" id="IPR052202">
    <property type="entry name" value="Yeast_MetPath_Reg"/>
</dbReference>
<protein>
    <recommendedName>
        <fullName evidence="9">Zn(2)-C6 fungal-type domain-containing protein</fullName>
    </recommendedName>
</protein>
<dbReference type="AlphaFoldDB" id="A0A8H4VU22"/>
<dbReference type="Pfam" id="PF00172">
    <property type="entry name" value="Zn_clus"/>
    <property type="match status" value="1"/>
</dbReference>
<feature type="domain" description="Zn(2)-C6 fungal-type" evidence="9">
    <location>
        <begin position="85"/>
        <end position="115"/>
    </location>
</feature>
<evidence type="ECO:0000256" key="7">
    <source>
        <dbReference type="ARBA" id="ARBA00023242"/>
    </source>
</evidence>
<dbReference type="GO" id="GO:0005634">
    <property type="term" value="C:nucleus"/>
    <property type="evidence" value="ECO:0007669"/>
    <property type="project" value="UniProtKB-SubCell"/>
</dbReference>
<sequence>MAKSLYRLSRKLPPSTMVIATRPGAIELPSSSSTQRDITALPMDAGELLRRAQSSVKSAREAKSFRESSHESDDHSPRIAHTLTACCRCRQRKTRCDPNLPRCLPCERAGAICEYYDTSKGKKISRTYVIRLQDKVRALETELSQYTEEEGFPQNTEDFVRPGGLIRLNEDDETPRFLGPSSGIAMTRLVMEEAKKYTDSRTIRELVPEVRDRRPPAQSLESATDRKKSYPMISAVPAPTLPSRLVTDKLVEVFNQKAQYLTPTLHEPTFAKELQEVYDGSTDPYKNFVLRMVLAISMQKLDAQYSGLADSYYLAAMAYMEDIIRPKDIKTLQCLVLVAQYSLLTPTRTAIYYVVGLATRLCQQLGLSEEKTITQGVELGMVNPIQMDMRRRLSWIILSMELGLAHSMGRPNAFATGEDHFDVDFFEPYDDEYITAEGILPGPVSEKKRITIHFLRMRLLQAEMRRVLYQKKRPEPKSEEHPWYAEMEKKLKDWLDACPQTPIWSKPWFTGRYNSMIVTLRRPSPQVPKPSAQSAMMCYEASAQNIKSGSKQMETGMIDITWIFLLTVFQAVNTLLWSISYPEVRAAHPKDELEEHIEIALNIIVNCRERWPGTAAASDLYSKLAKACLRSYDSTDGSHPPSSLSANSPSSLTDANSPSASEHSSATTNSIAHSQTAFQSPPPQFGYVFDQMPEAIPNYDFGSSMPPPQPSFRSNSIFMSPSSRQSDRRFSYFPPDFTQPHNLANSWNPIPDLQSHTQSHTQAPPMNPAIADPSYMMHTQAYNFGTFGFGEQDYDVHMRQGSLSQQQQVELMQSLETDGLTEIDNFMSLSAQYENPHSLKFQ</sequence>
<dbReference type="EMBL" id="JAAMPI010001848">
    <property type="protein sequence ID" value="KAF4622736.1"/>
    <property type="molecule type" value="Genomic_DNA"/>
</dbReference>
<evidence type="ECO:0000256" key="8">
    <source>
        <dbReference type="SAM" id="MobiDB-lite"/>
    </source>
</evidence>
<dbReference type="OrthoDB" id="5416384at2759"/>
<dbReference type="PROSITE" id="PS00463">
    <property type="entry name" value="ZN2_CY6_FUNGAL_1"/>
    <property type="match status" value="1"/>
</dbReference>
<dbReference type="InterPro" id="IPR036864">
    <property type="entry name" value="Zn2-C6_fun-type_DNA-bd_sf"/>
</dbReference>
<evidence type="ECO:0000256" key="5">
    <source>
        <dbReference type="ARBA" id="ARBA00023125"/>
    </source>
</evidence>
<proteinExistence type="predicted"/>
<dbReference type="InterPro" id="IPR007219">
    <property type="entry name" value="XnlR_reg_dom"/>
</dbReference>
<dbReference type="GO" id="GO:0043565">
    <property type="term" value="F:sequence-specific DNA binding"/>
    <property type="evidence" value="ECO:0007669"/>
    <property type="project" value="TreeGrafter"/>
</dbReference>
<dbReference type="Proteomes" id="UP000566819">
    <property type="component" value="Unassembled WGS sequence"/>
</dbReference>
<name>A0A8H4VU22_9HELO</name>
<evidence type="ECO:0000256" key="1">
    <source>
        <dbReference type="ARBA" id="ARBA00004123"/>
    </source>
</evidence>
<dbReference type="GO" id="GO:0006351">
    <property type="term" value="P:DNA-templated transcription"/>
    <property type="evidence" value="ECO:0007669"/>
    <property type="project" value="InterPro"/>
</dbReference>
<keyword evidence="6" id="KW-0804">Transcription</keyword>
<gene>
    <name evidence="10" type="ORF">G7Y89_g14290</name>
</gene>
<dbReference type="SMART" id="SM00066">
    <property type="entry name" value="GAL4"/>
    <property type="match status" value="1"/>
</dbReference>
<feature type="compositionally biased region" description="Basic and acidic residues" evidence="8">
    <location>
        <begin position="58"/>
        <end position="76"/>
    </location>
</feature>
<evidence type="ECO:0000256" key="4">
    <source>
        <dbReference type="ARBA" id="ARBA00023015"/>
    </source>
</evidence>
<keyword evidence="11" id="KW-1185">Reference proteome</keyword>